<name>X7FAD5_9RHOB</name>
<sequence>MTPQDPRPAGRPDRPLRFVFYTHSLVSDWNHGNAHFLRGILRALEVRGHHARALEPADGWSRRNLVAAHGDHHIDEFGILFPDLGTKTYGPRFDHEEALEDADVVVVHEWTDPALVARLGRARARGARFRLLFHDTHHRAVSDRPGIAGLDLDGYDGVLAFGAALREEYLRAGWGRQVFTWHEAADVSVFRPMAAPAARRDLVWIGNWGDGERGAELEEFLVRPAAMLSLDATVHGVRYPDHALKRLDLAGIDYRGWVPNVQVPEVFAAHRVTVHIPRRPYVETLPGIPTIRPFEALACGIPLISAPWDDAEGLFREDDMRRAGDGAAMRAHLRELLSDPEAAEAQAARGLETIRARHTCGHRVEELFDILAALGTAAPQNREIIT</sequence>
<dbReference type="InterPro" id="IPR055259">
    <property type="entry name" value="YkvP/CgeB_Glyco_trans-like"/>
</dbReference>
<reference evidence="2 3" key="1">
    <citation type="submission" date="2014-01" db="EMBL/GenBank/DDBJ databases">
        <title>Roseivivax isoporae LMG 25204 Genome Sequencing.</title>
        <authorList>
            <person name="Lai Q."/>
            <person name="Li G."/>
            <person name="Shao Z."/>
        </authorList>
    </citation>
    <scope>NUCLEOTIDE SEQUENCE [LARGE SCALE GENOMIC DNA]</scope>
    <source>
        <strain evidence="2 3">LMG 25204</strain>
    </source>
</reference>
<dbReference type="Proteomes" id="UP000023430">
    <property type="component" value="Unassembled WGS sequence"/>
</dbReference>
<organism evidence="2 3">
    <name type="scientific">Roseivivax isoporae LMG 25204</name>
    <dbReference type="NCBI Taxonomy" id="1449351"/>
    <lineage>
        <taxon>Bacteria</taxon>
        <taxon>Pseudomonadati</taxon>
        <taxon>Pseudomonadota</taxon>
        <taxon>Alphaproteobacteria</taxon>
        <taxon>Rhodobacterales</taxon>
        <taxon>Roseobacteraceae</taxon>
        <taxon>Roseivivax</taxon>
    </lineage>
</organism>
<comment type="caution">
    <text evidence="2">The sequence shown here is derived from an EMBL/GenBank/DDBJ whole genome shotgun (WGS) entry which is preliminary data.</text>
</comment>
<accession>X7FAD5</accession>
<dbReference type="eggNOG" id="COG4641">
    <property type="taxonomic scope" value="Bacteria"/>
</dbReference>
<evidence type="ECO:0000259" key="1">
    <source>
        <dbReference type="Pfam" id="PF13524"/>
    </source>
</evidence>
<protein>
    <recommendedName>
        <fullName evidence="1">Spore protein YkvP/CgeB glycosyl transferase-like domain-containing protein</fullName>
    </recommendedName>
</protein>
<dbReference type="EMBL" id="JAME01000013">
    <property type="protein sequence ID" value="ETX29009.1"/>
    <property type="molecule type" value="Genomic_DNA"/>
</dbReference>
<dbReference type="AlphaFoldDB" id="X7FAD5"/>
<dbReference type="Gene3D" id="3.40.50.2000">
    <property type="entry name" value="Glycogen Phosphorylase B"/>
    <property type="match status" value="2"/>
</dbReference>
<dbReference type="PATRIC" id="fig|1449351.3.peg.2055"/>
<evidence type="ECO:0000313" key="2">
    <source>
        <dbReference type="EMBL" id="ETX29009.1"/>
    </source>
</evidence>
<evidence type="ECO:0000313" key="3">
    <source>
        <dbReference type="Proteomes" id="UP000023430"/>
    </source>
</evidence>
<dbReference type="Pfam" id="PF13524">
    <property type="entry name" value="Glyco_trans_1_2"/>
    <property type="match status" value="1"/>
</dbReference>
<gene>
    <name evidence="2" type="ORF">RISW2_03445</name>
</gene>
<keyword evidence="3" id="KW-1185">Reference proteome</keyword>
<dbReference type="STRING" id="1449351.RISW2_03445"/>
<proteinExistence type="predicted"/>
<dbReference type="SUPFAM" id="SSF53756">
    <property type="entry name" value="UDP-Glycosyltransferase/glycogen phosphorylase"/>
    <property type="match status" value="1"/>
</dbReference>
<feature type="domain" description="Spore protein YkvP/CgeB glycosyl transferase-like" evidence="1">
    <location>
        <begin position="219"/>
        <end position="368"/>
    </location>
</feature>